<proteinExistence type="predicted"/>
<feature type="region of interest" description="Disordered" evidence="1">
    <location>
        <begin position="1"/>
        <end position="86"/>
    </location>
</feature>
<gene>
    <name evidence="2" type="ORF">UMAG_04614</name>
</gene>
<feature type="compositionally biased region" description="Polar residues" evidence="1">
    <location>
        <begin position="9"/>
        <end position="34"/>
    </location>
</feature>
<protein>
    <submittedName>
        <fullName evidence="2">Uncharacterized protein</fullName>
    </submittedName>
</protein>
<feature type="region of interest" description="Disordered" evidence="1">
    <location>
        <begin position="129"/>
        <end position="160"/>
    </location>
</feature>
<sequence>MIGEDAVSDSINRAESSQATRGSWQSCQPESSIQEPIDTIVHIKPASMRDFSGAGHHPPQSDDTPFPSTRNHRDESNRQDESSTVLERCQALESTIRNLSVEMRSYYQSIAQSLHWLDDVIPSIDPAAAPAASATKPPLVPFETSSHRGGGGPKRDRTLTTAKVFPI</sequence>
<accession>A0A0D1DT87</accession>
<organism evidence="2 3">
    <name type="scientific">Mycosarcoma maydis</name>
    <name type="common">Corn smut fungus</name>
    <name type="synonym">Ustilago maydis</name>
    <dbReference type="NCBI Taxonomy" id="5270"/>
    <lineage>
        <taxon>Eukaryota</taxon>
        <taxon>Fungi</taxon>
        <taxon>Dikarya</taxon>
        <taxon>Basidiomycota</taxon>
        <taxon>Ustilaginomycotina</taxon>
        <taxon>Ustilaginomycetes</taxon>
        <taxon>Ustilaginales</taxon>
        <taxon>Ustilaginaceae</taxon>
        <taxon>Mycosarcoma</taxon>
    </lineage>
</organism>
<dbReference type="VEuPathDB" id="FungiDB:UMAG_04614"/>
<feature type="compositionally biased region" description="Basic and acidic residues" evidence="1">
    <location>
        <begin position="71"/>
        <end position="81"/>
    </location>
</feature>
<dbReference type="Proteomes" id="UP000000561">
    <property type="component" value="Chromosome 13"/>
</dbReference>
<keyword evidence="3" id="KW-1185">Reference proteome</keyword>
<reference evidence="2 3" key="1">
    <citation type="journal article" date="2006" name="Nature">
        <title>Insights from the genome of the biotrophic fungal plant pathogen Ustilago maydis.</title>
        <authorList>
            <person name="Kamper J."/>
            <person name="Kahmann R."/>
            <person name="Bolker M."/>
            <person name="Ma L.J."/>
            <person name="Brefort T."/>
            <person name="Saville B.J."/>
            <person name="Banuett F."/>
            <person name="Kronstad J.W."/>
            <person name="Gold S.E."/>
            <person name="Muller O."/>
            <person name="Perlin M.H."/>
            <person name="Wosten H.A."/>
            <person name="de Vries R."/>
            <person name="Ruiz-Herrera J."/>
            <person name="Reynaga-Pena C.G."/>
            <person name="Snetselaar K."/>
            <person name="McCann M."/>
            <person name="Perez-Martin J."/>
            <person name="Feldbrugge M."/>
            <person name="Basse C.W."/>
            <person name="Steinberg G."/>
            <person name="Ibeas J.I."/>
            <person name="Holloman W."/>
            <person name="Guzman P."/>
            <person name="Farman M."/>
            <person name="Stajich J.E."/>
            <person name="Sentandreu R."/>
            <person name="Gonzalez-Prieto J.M."/>
            <person name="Kennell J.C."/>
            <person name="Molina L."/>
            <person name="Schirawski J."/>
            <person name="Mendoza-Mendoza A."/>
            <person name="Greilinger D."/>
            <person name="Munch K."/>
            <person name="Rossel N."/>
            <person name="Scherer M."/>
            <person name="Vranes M."/>
            <person name="Ladendorf O."/>
            <person name="Vincon V."/>
            <person name="Fuchs U."/>
            <person name="Sandrock B."/>
            <person name="Meng S."/>
            <person name="Ho E.C."/>
            <person name="Cahill M.J."/>
            <person name="Boyce K.J."/>
            <person name="Klose J."/>
            <person name="Klosterman S.J."/>
            <person name="Deelstra H.J."/>
            <person name="Ortiz-Castellanos L."/>
            <person name="Li W."/>
            <person name="Sanchez-Alonso P."/>
            <person name="Schreier P.H."/>
            <person name="Hauser-Hahn I."/>
            <person name="Vaupel M."/>
            <person name="Koopmann E."/>
            <person name="Friedrich G."/>
            <person name="Voss H."/>
            <person name="Schluter T."/>
            <person name="Margolis J."/>
            <person name="Platt D."/>
            <person name="Swimmer C."/>
            <person name="Gnirke A."/>
            <person name="Chen F."/>
            <person name="Vysotskaia V."/>
            <person name="Mannhaupt G."/>
            <person name="Guldener U."/>
            <person name="Munsterkotter M."/>
            <person name="Haase D."/>
            <person name="Oesterheld M."/>
            <person name="Mewes H.W."/>
            <person name="Mauceli E.W."/>
            <person name="DeCaprio D."/>
            <person name="Wade C.M."/>
            <person name="Butler J."/>
            <person name="Young S."/>
            <person name="Jaffe D.B."/>
            <person name="Calvo S."/>
            <person name="Nusbaum C."/>
            <person name="Galagan J."/>
            <person name="Birren B.W."/>
        </authorList>
    </citation>
    <scope>NUCLEOTIDE SEQUENCE [LARGE SCALE GENOMIC DNA]</scope>
    <source>
        <strain evidence="3">DSM 14603 / FGSC 9021 / UM521</strain>
    </source>
</reference>
<evidence type="ECO:0000256" key="1">
    <source>
        <dbReference type="SAM" id="MobiDB-lite"/>
    </source>
</evidence>
<dbReference type="KEGG" id="uma:UMAG_04614"/>
<evidence type="ECO:0000313" key="3">
    <source>
        <dbReference type="Proteomes" id="UP000000561"/>
    </source>
</evidence>
<dbReference type="EMBL" id="CM003152">
    <property type="protein sequence ID" value="KIS67519.1"/>
    <property type="molecule type" value="Genomic_DNA"/>
</dbReference>
<dbReference type="AlphaFoldDB" id="A0A0D1DT87"/>
<dbReference type="RefSeq" id="XP_011390912.1">
    <property type="nucleotide sequence ID" value="XM_011392610.1"/>
</dbReference>
<dbReference type="InParanoid" id="A0A0D1DT87"/>
<dbReference type="GeneID" id="23564744"/>
<name>A0A0D1DT87_MYCMD</name>
<evidence type="ECO:0000313" key="2">
    <source>
        <dbReference type="EMBL" id="KIS67519.1"/>
    </source>
</evidence>